<keyword evidence="4" id="KW-0808">Transferase</keyword>
<sequence length="589" mass="67955">MKKSHFLQTLYLQKPLFLILLIATLSTLPWIGLGDFYTKGEPREAALAVSMIEKGEWVIPSSYADEFAYKPPFNHWLIAGFSLALTHGEVTPFTSRLPSTIAFIAMIGVCFMFFARRRPVIEAFVSCLILITCFEIHRAAMTTRVDMVLTFLLVAAIIQMYAWYQKRRAYQLISIWLLLSMATLTKGPIGVLLPCMIFGVFLLFQKENFFKATVKCILIALPAFIIPLIWYYAAYKVKGEAFFDRVFYENFGRFLHLKAADMDASYELGHDGPFWIYIVYLVSGFLPWTILLVISLFFLKYKRMSGSVKQIINNIAGKIMTMDKALLYSLIVIVVSLLFYSIPVSKRSVYIMPVYPFIAIFIARFFIYLVDAKPKAVRISTSILLGISIIALLIIGLAYTRILDIESIAGHFAKRERTLQDIKIFSDMFKSPGWLGLFGISILLCATINSIYLLRKKINIKILMAGFGIMFSINVFMDSYLLSNFKDTYSARPFAEMISEKYKPDGEIYVTNNLKKYFNLYALNFYLHNNFKNIDLESPKEGYFVTLEKYSDSIRQEYGNKYEFELLEKSDKLNEYRTSMLFYRIKSRN</sequence>
<dbReference type="PANTHER" id="PTHR33908:SF3">
    <property type="entry name" value="UNDECAPRENYL PHOSPHATE-ALPHA-4-AMINO-4-DEOXY-L-ARABINOSE ARABINOSYL TRANSFERASE"/>
    <property type="match status" value="1"/>
</dbReference>
<accession>A0A212JYV1</accession>
<evidence type="ECO:0000313" key="10">
    <source>
        <dbReference type="EMBL" id="SBW04548.1"/>
    </source>
</evidence>
<comment type="subcellular location">
    <subcellularLocation>
        <location evidence="1">Cell membrane</location>
        <topology evidence="1">Multi-pass membrane protein</topology>
    </subcellularLocation>
</comment>
<name>A0A212JYV1_9BACT</name>
<keyword evidence="2" id="KW-1003">Cell membrane</keyword>
<feature type="transmembrane region" description="Helical" evidence="8">
    <location>
        <begin position="97"/>
        <end position="115"/>
    </location>
</feature>
<feature type="transmembrane region" description="Helical" evidence="8">
    <location>
        <begin position="274"/>
        <end position="299"/>
    </location>
</feature>
<feature type="domain" description="Glycosyltransferase RgtA/B/C/D-like" evidence="9">
    <location>
        <begin position="70"/>
        <end position="230"/>
    </location>
</feature>
<feature type="transmembrane region" description="Helical" evidence="8">
    <location>
        <begin position="216"/>
        <end position="233"/>
    </location>
</feature>
<feature type="transmembrane region" description="Helical" evidence="8">
    <location>
        <begin position="349"/>
        <end position="370"/>
    </location>
</feature>
<organism evidence="10">
    <name type="scientific">uncultured Dysgonomonas sp</name>
    <dbReference type="NCBI Taxonomy" id="206096"/>
    <lineage>
        <taxon>Bacteria</taxon>
        <taxon>Pseudomonadati</taxon>
        <taxon>Bacteroidota</taxon>
        <taxon>Bacteroidia</taxon>
        <taxon>Bacteroidales</taxon>
        <taxon>Dysgonomonadaceae</taxon>
        <taxon>Dysgonomonas</taxon>
        <taxon>environmental samples</taxon>
    </lineage>
</organism>
<keyword evidence="5 8" id="KW-0812">Transmembrane</keyword>
<evidence type="ECO:0000256" key="5">
    <source>
        <dbReference type="ARBA" id="ARBA00022692"/>
    </source>
</evidence>
<feature type="transmembrane region" description="Helical" evidence="8">
    <location>
        <begin position="462"/>
        <end position="482"/>
    </location>
</feature>
<dbReference type="GO" id="GO:0010041">
    <property type="term" value="P:response to iron(III) ion"/>
    <property type="evidence" value="ECO:0007669"/>
    <property type="project" value="TreeGrafter"/>
</dbReference>
<evidence type="ECO:0000259" key="9">
    <source>
        <dbReference type="Pfam" id="PF13231"/>
    </source>
</evidence>
<dbReference type="GO" id="GO:0009103">
    <property type="term" value="P:lipopolysaccharide biosynthetic process"/>
    <property type="evidence" value="ECO:0007669"/>
    <property type="project" value="UniProtKB-ARBA"/>
</dbReference>
<proteinExistence type="predicted"/>
<evidence type="ECO:0000256" key="1">
    <source>
        <dbReference type="ARBA" id="ARBA00004651"/>
    </source>
</evidence>
<keyword evidence="6 8" id="KW-1133">Transmembrane helix</keyword>
<dbReference type="GO" id="GO:0005886">
    <property type="term" value="C:plasma membrane"/>
    <property type="evidence" value="ECO:0007669"/>
    <property type="project" value="UniProtKB-SubCell"/>
</dbReference>
<protein>
    <recommendedName>
        <fullName evidence="9">Glycosyltransferase RgtA/B/C/D-like domain-containing protein</fullName>
    </recommendedName>
</protein>
<evidence type="ECO:0000256" key="4">
    <source>
        <dbReference type="ARBA" id="ARBA00022679"/>
    </source>
</evidence>
<feature type="transmembrane region" description="Helical" evidence="8">
    <location>
        <begin position="434"/>
        <end position="455"/>
    </location>
</feature>
<feature type="transmembrane region" description="Helical" evidence="8">
    <location>
        <begin position="382"/>
        <end position="402"/>
    </location>
</feature>
<feature type="transmembrane region" description="Helical" evidence="8">
    <location>
        <begin position="325"/>
        <end position="343"/>
    </location>
</feature>
<evidence type="ECO:0000256" key="3">
    <source>
        <dbReference type="ARBA" id="ARBA00022676"/>
    </source>
</evidence>
<dbReference type="InterPro" id="IPR050297">
    <property type="entry name" value="LipidA_mod_glycosyltrf_83"/>
</dbReference>
<dbReference type="AlphaFoldDB" id="A0A212JYV1"/>
<keyword evidence="7 8" id="KW-0472">Membrane</keyword>
<evidence type="ECO:0000256" key="7">
    <source>
        <dbReference type="ARBA" id="ARBA00023136"/>
    </source>
</evidence>
<feature type="transmembrane region" description="Helical" evidence="8">
    <location>
        <begin position="147"/>
        <end position="164"/>
    </location>
</feature>
<dbReference type="EMBL" id="FLUL01000001">
    <property type="protein sequence ID" value="SBW04548.1"/>
    <property type="molecule type" value="Genomic_DNA"/>
</dbReference>
<feature type="transmembrane region" description="Helical" evidence="8">
    <location>
        <begin position="176"/>
        <end position="204"/>
    </location>
</feature>
<dbReference type="RefSeq" id="WP_296950501.1">
    <property type="nucleotide sequence ID" value="NZ_LT599021.1"/>
</dbReference>
<dbReference type="GO" id="GO:0016763">
    <property type="term" value="F:pentosyltransferase activity"/>
    <property type="evidence" value="ECO:0007669"/>
    <property type="project" value="TreeGrafter"/>
</dbReference>
<evidence type="ECO:0000256" key="6">
    <source>
        <dbReference type="ARBA" id="ARBA00022989"/>
    </source>
</evidence>
<dbReference type="PANTHER" id="PTHR33908">
    <property type="entry name" value="MANNOSYLTRANSFERASE YKCB-RELATED"/>
    <property type="match status" value="1"/>
</dbReference>
<gene>
    <name evidence="10" type="ORF">KL86DYS2_12631</name>
</gene>
<dbReference type="InterPro" id="IPR038731">
    <property type="entry name" value="RgtA/B/C-like"/>
</dbReference>
<evidence type="ECO:0000256" key="8">
    <source>
        <dbReference type="SAM" id="Phobius"/>
    </source>
</evidence>
<dbReference type="Pfam" id="PF13231">
    <property type="entry name" value="PMT_2"/>
    <property type="match status" value="1"/>
</dbReference>
<keyword evidence="3" id="KW-0328">Glycosyltransferase</keyword>
<reference evidence="10" key="1">
    <citation type="submission" date="2016-04" db="EMBL/GenBank/DDBJ databases">
        <authorList>
            <person name="Evans L.H."/>
            <person name="Alamgir A."/>
            <person name="Owens N."/>
            <person name="Weber N.D."/>
            <person name="Virtaneva K."/>
            <person name="Barbian K."/>
            <person name="Babar A."/>
            <person name="Rosenke K."/>
        </authorList>
    </citation>
    <scope>NUCLEOTIDE SEQUENCE</scope>
    <source>
        <strain evidence="10">86-2</strain>
    </source>
</reference>
<feature type="transmembrane region" description="Helical" evidence="8">
    <location>
        <begin position="12"/>
        <end position="33"/>
    </location>
</feature>
<evidence type="ECO:0000256" key="2">
    <source>
        <dbReference type="ARBA" id="ARBA00022475"/>
    </source>
</evidence>